<evidence type="ECO:0000313" key="1">
    <source>
        <dbReference type="EMBL" id="KAI4457245.1"/>
    </source>
</evidence>
<gene>
    <name evidence="1" type="ORF">MML48_8g00009878</name>
</gene>
<sequence>MVYVVAQRLNAQDVPLDRSAFVLNQIISILISKELISDMMTLPQAVHSQERMKQTIGDIAQSSIMRLDAISMDKLWDLVTMVYKWQVTLGPDVLKITRRHVSELEDYISNGEVLLQLRRVQNIVDNFGVLLDGHELSRLKVDILDWLSESANNVKVSLLLKMGLQNVDGTFVTTDDALYRTRQYETILANLGQNIYNLAEAGDGSARSQRNKRENVTAPNNNNNNGSDDGGNEEVDLLVNQLAGGRRPRTNSTARYGENSPKRNMLKLNIGGGGDNSYYHGDEVDRNLNVFGTRRQIRRYFDDAGRAANDEASVDTMGKNRSYDDRRRSTIDWLADSNVNGDDTSASATITDLKEELLVLMAAADDA</sequence>
<proteinExistence type="predicted"/>
<protein>
    <submittedName>
        <fullName evidence="1">Oxidored-nitro domain-containing protein</fullName>
    </submittedName>
</protein>
<reference evidence="1" key="1">
    <citation type="submission" date="2022-04" db="EMBL/GenBank/DDBJ databases">
        <title>Chromosome-scale genome assembly of Holotrichia oblita Faldermann.</title>
        <authorList>
            <person name="Rongchong L."/>
        </authorList>
    </citation>
    <scope>NUCLEOTIDE SEQUENCE</scope>
    <source>
        <strain evidence="1">81SQS9</strain>
    </source>
</reference>
<keyword evidence="2" id="KW-1185">Reference proteome</keyword>
<dbReference type="Proteomes" id="UP001056778">
    <property type="component" value="Chromosome 8"/>
</dbReference>
<comment type="caution">
    <text evidence="1">The sequence shown here is derived from an EMBL/GenBank/DDBJ whole genome shotgun (WGS) entry which is preliminary data.</text>
</comment>
<organism evidence="1 2">
    <name type="scientific">Holotrichia oblita</name>
    <name type="common">Chafer beetle</name>
    <dbReference type="NCBI Taxonomy" id="644536"/>
    <lineage>
        <taxon>Eukaryota</taxon>
        <taxon>Metazoa</taxon>
        <taxon>Ecdysozoa</taxon>
        <taxon>Arthropoda</taxon>
        <taxon>Hexapoda</taxon>
        <taxon>Insecta</taxon>
        <taxon>Pterygota</taxon>
        <taxon>Neoptera</taxon>
        <taxon>Endopterygota</taxon>
        <taxon>Coleoptera</taxon>
        <taxon>Polyphaga</taxon>
        <taxon>Scarabaeiformia</taxon>
        <taxon>Scarabaeidae</taxon>
        <taxon>Melolonthinae</taxon>
        <taxon>Holotrichia</taxon>
    </lineage>
</organism>
<name>A0ACB9SRG9_HOLOL</name>
<evidence type="ECO:0000313" key="2">
    <source>
        <dbReference type="Proteomes" id="UP001056778"/>
    </source>
</evidence>
<dbReference type="EMBL" id="CM043022">
    <property type="protein sequence ID" value="KAI4457245.1"/>
    <property type="molecule type" value="Genomic_DNA"/>
</dbReference>
<accession>A0ACB9SRG9</accession>